<protein>
    <submittedName>
        <fullName evidence="4">Sulfotransferase</fullName>
    </submittedName>
</protein>
<feature type="domain" description="Sulfotransferase" evidence="3">
    <location>
        <begin position="30"/>
        <end position="266"/>
    </location>
</feature>
<reference evidence="4 5" key="1">
    <citation type="journal article" date="2010" name="Proc. Natl. Acad. Sci. U.S.A.">
        <title>Nitrosopumilus maritimus genome reveals unique mechanisms for nitrification and autotrophy in globally distributed marine crenarchaea.</title>
        <authorList>
            <person name="Walker C.B."/>
            <person name="de la Torre J.R."/>
            <person name="Klotz M.G."/>
            <person name="Urakawa H."/>
            <person name="Pinel N."/>
            <person name="Arp D.J."/>
            <person name="Brochier-Armanet C."/>
            <person name="Chain P.S."/>
            <person name="Chan P.P."/>
            <person name="Gollabgir A."/>
            <person name="Hemp J."/>
            <person name="Hugler M."/>
            <person name="Karr E.A."/>
            <person name="Konneke M."/>
            <person name="Shin M."/>
            <person name="Lawton T.J."/>
            <person name="Lowe T."/>
            <person name="Martens-Habbena W."/>
            <person name="Sayavedra-Soto L.A."/>
            <person name="Lang D."/>
            <person name="Sievert S.M."/>
            <person name="Rosenzweig A.C."/>
            <person name="Manning G."/>
            <person name="Stahl D.A."/>
        </authorList>
    </citation>
    <scope>NUCLEOTIDE SEQUENCE [LARGE SCALE GENOMIC DNA]</scope>
    <source>
        <strain evidence="4 5">SCM1</strain>
    </source>
</reference>
<dbReference type="Gene3D" id="3.40.50.300">
    <property type="entry name" value="P-loop containing nucleotide triphosphate hydrolases"/>
    <property type="match status" value="1"/>
</dbReference>
<keyword evidence="1" id="KW-0808">Transferase</keyword>
<dbReference type="InterPro" id="IPR027417">
    <property type="entry name" value="P-loop_NTPase"/>
</dbReference>
<evidence type="ECO:0000259" key="3">
    <source>
        <dbReference type="Pfam" id="PF00685"/>
    </source>
</evidence>
<dbReference type="PANTHER" id="PTHR10605:SF56">
    <property type="entry name" value="BIFUNCTIONAL HEPARAN SULFATE N-DEACETYLASE_N-SULFOTRANSFERASE"/>
    <property type="match status" value="1"/>
</dbReference>
<keyword evidence="2" id="KW-0325">Glycoprotein</keyword>
<accession>A9A1U1</accession>
<dbReference type="PANTHER" id="PTHR10605">
    <property type="entry name" value="HEPARAN SULFATE SULFOTRANSFERASE"/>
    <property type="match status" value="1"/>
</dbReference>
<dbReference type="STRING" id="436308.Nmar_0166"/>
<dbReference type="EMBL" id="CP000866">
    <property type="protein sequence ID" value="ABX12062.1"/>
    <property type="molecule type" value="Genomic_DNA"/>
</dbReference>
<dbReference type="KEGG" id="nmr:Nmar_0166"/>
<dbReference type="GO" id="GO:0008146">
    <property type="term" value="F:sulfotransferase activity"/>
    <property type="evidence" value="ECO:0007669"/>
    <property type="project" value="InterPro"/>
</dbReference>
<evidence type="ECO:0000313" key="5">
    <source>
        <dbReference type="Proteomes" id="UP000000792"/>
    </source>
</evidence>
<dbReference type="GeneID" id="5773748"/>
<sequence length="295" mass="34801">MLAATFSRMIRNVFFYSYRLATSFFRMTPNFIIIGAPKCGTTSLYNYLIQHPQILSSSRKEPMFFSMFYNKNPLWYKINFPIKFGHSKKITGEASTSYLIYPNVPKLVKEMLPDVKIIIMLRNPIDRSFSQYTHHYRSGVETLSFEEAINEEEKRLQGTLEEIENSKPLKGFSYLKSLFFFNPSNILTFSNLFGGIYVDQIKNWTDVFPSDQIKIVFSEEFFKDSDKIYQDVLKFLELPSYKLMNYKAFNADYKKNPSVSNPKMNIDTRKKLVEYFKPHNKRLSDFLNKPINWDS</sequence>
<dbReference type="EnsemblBacteria" id="ABX12062">
    <property type="protein sequence ID" value="ABX12062"/>
    <property type="gene ID" value="Nmar_0166"/>
</dbReference>
<dbReference type="Pfam" id="PF00685">
    <property type="entry name" value="Sulfotransfer_1"/>
    <property type="match status" value="1"/>
</dbReference>
<proteinExistence type="predicted"/>
<dbReference type="InterPro" id="IPR000863">
    <property type="entry name" value="Sulfotransferase_dom"/>
</dbReference>
<evidence type="ECO:0000256" key="1">
    <source>
        <dbReference type="ARBA" id="ARBA00022679"/>
    </source>
</evidence>
<dbReference type="Proteomes" id="UP000000792">
    <property type="component" value="Chromosome"/>
</dbReference>
<dbReference type="InParanoid" id="A9A1U1"/>
<dbReference type="OrthoDB" id="12339at2157"/>
<dbReference type="PhylomeDB" id="A9A1U1"/>
<name>A9A1U1_NITMS</name>
<dbReference type="SUPFAM" id="SSF52540">
    <property type="entry name" value="P-loop containing nucleoside triphosphate hydrolases"/>
    <property type="match status" value="1"/>
</dbReference>
<dbReference type="RefSeq" id="WP_012214549.1">
    <property type="nucleotide sequence ID" value="NC_010085.1"/>
</dbReference>
<dbReference type="AlphaFoldDB" id="A9A1U1"/>
<dbReference type="InterPro" id="IPR037359">
    <property type="entry name" value="NST/OST"/>
</dbReference>
<keyword evidence="5" id="KW-1185">Reference proteome</keyword>
<evidence type="ECO:0000313" key="4">
    <source>
        <dbReference type="EMBL" id="ABX12062.1"/>
    </source>
</evidence>
<evidence type="ECO:0000256" key="2">
    <source>
        <dbReference type="ARBA" id="ARBA00023180"/>
    </source>
</evidence>
<gene>
    <name evidence="4" type="ordered locus">Nmar_0166</name>
</gene>
<organism evidence="4 5">
    <name type="scientific">Nitrosopumilus maritimus (strain SCM1)</name>
    <dbReference type="NCBI Taxonomy" id="436308"/>
    <lineage>
        <taxon>Archaea</taxon>
        <taxon>Nitrososphaerota</taxon>
        <taxon>Nitrososphaeria</taxon>
        <taxon>Nitrosopumilales</taxon>
        <taxon>Nitrosopumilaceae</taxon>
        <taxon>Nitrosopumilus</taxon>
    </lineage>
</organism>
<dbReference type="HOGENOM" id="CLU_017703_1_2_2"/>
<dbReference type="eggNOG" id="arCOG09746">
    <property type="taxonomic scope" value="Archaea"/>
</dbReference>